<evidence type="ECO:0000313" key="2">
    <source>
        <dbReference type="Proteomes" id="UP000176944"/>
    </source>
</evidence>
<proteinExistence type="predicted"/>
<dbReference type="EMBL" id="CP017708">
    <property type="protein sequence ID" value="AOY83354.1"/>
    <property type="molecule type" value="Genomic_DNA"/>
</dbReference>
<dbReference type="Proteomes" id="UP000176944">
    <property type="component" value="Chromosome"/>
</dbReference>
<sequence length="77" mass="8724">MYYIDASLILQGLQRVYKSALKKSVLKHFQDLQDPRVGRRKDHPRRVNGHNCGFSSALLVQMGLLGSRPMVRLSKSG</sequence>
<evidence type="ECO:0000313" key="1">
    <source>
        <dbReference type="EMBL" id="AOY83354.1"/>
    </source>
</evidence>
<organism evidence="1 2">
    <name type="scientific">Moorena producens (strain JHB)</name>
    <dbReference type="NCBI Taxonomy" id="1454205"/>
    <lineage>
        <taxon>Bacteria</taxon>
        <taxon>Bacillati</taxon>
        <taxon>Cyanobacteriota</taxon>
        <taxon>Cyanophyceae</taxon>
        <taxon>Coleofasciculales</taxon>
        <taxon>Coleofasciculaceae</taxon>
        <taxon>Moorena</taxon>
    </lineage>
</organism>
<dbReference type="AlphaFoldDB" id="A0A1D9G747"/>
<gene>
    <name evidence="1" type="ORF">BJP36_28980</name>
</gene>
<name>A0A1D9G747_MOOP1</name>
<accession>A0A1D9G747</accession>
<protein>
    <submittedName>
        <fullName evidence="1">Uncharacterized protein</fullName>
    </submittedName>
</protein>
<reference evidence="2" key="1">
    <citation type="submission" date="2016-10" db="EMBL/GenBank/DDBJ databases">
        <title>Comparative genomics uncovers the prolific and rare metabolic potential of the cyanobacterial genus Moorea.</title>
        <authorList>
            <person name="Leao T."/>
            <person name="Castelao G."/>
            <person name="Korobeynikov A."/>
            <person name="Monroe E.A."/>
            <person name="Podell S."/>
            <person name="Glukhov E."/>
            <person name="Allen E."/>
            <person name="Gerwick W.H."/>
            <person name="Gerwick L."/>
        </authorList>
    </citation>
    <scope>NUCLEOTIDE SEQUENCE [LARGE SCALE GENOMIC DNA]</scope>
    <source>
        <strain evidence="2">JHB</strain>
    </source>
</reference>